<dbReference type="SUPFAM" id="SSF57667">
    <property type="entry name" value="beta-beta-alpha zinc fingers"/>
    <property type="match status" value="1"/>
</dbReference>
<dbReference type="EMBL" id="SOYY01000019">
    <property type="protein sequence ID" value="KAA0708055.1"/>
    <property type="molecule type" value="Genomic_DNA"/>
</dbReference>
<keyword evidence="3 5" id="KW-0863">Zinc-finger</keyword>
<keyword evidence="4" id="KW-0862">Zinc</keyword>
<dbReference type="Gene3D" id="3.30.160.60">
    <property type="entry name" value="Classic Zinc Finger"/>
    <property type="match status" value="2"/>
</dbReference>
<keyword evidence="2" id="KW-0677">Repeat</keyword>
<evidence type="ECO:0000313" key="8">
    <source>
        <dbReference type="EMBL" id="KAA0708055.1"/>
    </source>
</evidence>
<dbReference type="GO" id="GO:0008270">
    <property type="term" value="F:zinc ion binding"/>
    <property type="evidence" value="ECO:0007669"/>
    <property type="project" value="UniProtKB-KW"/>
</dbReference>
<dbReference type="InterPro" id="IPR013087">
    <property type="entry name" value="Znf_C2H2_type"/>
</dbReference>
<evidence type="ECO:0000256" key="5">
    <source>
        <dbReference type="PROSITE-ProRule" id="PRU00042"/>
    </source>
</evidence>
<feature type="region of interest" description="Disordered" evidence="6">
    <location>
        <begin position="258"/>
        <end position="365"/>
    </location>
</feature>
<proteinExistence type="predicted"/>
<feature type="domain" description="C2H2-type" evidence="7">
    <location>
        <begin position="136"/>
        <end position="165"/>
    </location>
</feature>
<keyword evidence="9" id="KW-1185">Reference proteome</keyword>
<feature type="region of interest" description="Disordered" evidence="6">
    <location>
        <begin position="156"/>
        <end position="229"/>
    </location>
</feature>
<sequence>MATSKHSFARAAEPQCSVSAQRDEEMHVKAPLTTMYVHNGSTPGLQPYPQAQPRALQDATVVPVFLPRMCSNQPLPALTLHIASSTPLQQQRLSAPATSSRPKSTGKHVCPHCGKDCLKPSVLEKHLRCHTGERPYPCATCGISFKTQSNLYKHKRTQAHARLSSESDKGTFSSQESTDISKDNRGSSSIEMHCEESADMKKSDEVSPTVSVTTERPAETKSGTGRPLHKAAVDGLSITLQEEVHSSCATVQLPPHVKDNCARKNTNASSENGREPLTPNRTPLQRQEAFFSKPWESPTSRGKSQSHDSTDSGFSDSCEHHSSSSPGSILHDPSIESMPETTIEHQELDASQASSKMTPDDLKSKVSIQEKQKLEERISKLIYENSVLVEDKQLENVRPRKTVLSKQGSIDLPVPYTYKDSFHFEIRSSKHIASSQKQDRRDGSSVDRASISSLSSDGDSIDIAAESSMKGNYRKKTRKFDYTKWHTYKGGTFRKLYSTDRDCSLKTKKTPPSIEPTEGIQMSQPGDNASVNFTSCSVVCLSQTASMSLAQTPNQATSSYILLNSSPLEKMGGSTQILTLQYDPKCSYTNFGKKNVNGTDEEREKLRIQSTNCHIPSKTKKQRTGDDVHRLRMSHPRMGQVNANLSGLICQPRLTARGMHASIAVPAQNVNVPNLHQQSNFTHQFSNPSQLLCKTTNPFYCLINMSGTSGSPSVSTSSRALPYQLKIPSPTDGVSASGSTLEHSTSPSLSALGQSQYHPVNSLLSSEQCETASKVTPFDQSKQGTVCETSSVPVLSLSSSGQNHTNTLSEVLTQIQPTTPTFSFVSPTALPTVQHQISLLQSNCRRDVVENQSTGPVSYSHPHKTSDDIQSFKLLKTVSTVSGSADATVKINSSEKISTTVQNHPVFTFENPSGFTEYTQSSVFESTLNSTVSEMDTGDFQGSQSEAKVIQSQAQNTFYVRTADLQIVMQLISDEQLALIEPHIEKTEISPAESSSICANQISLLLDKYRDNGTNVCVTQNMVNNDKMGQKSETLKPCGFENAEAITSLPCVSSWSHSQTENISASVDNRTDPAGQLYDLHKMSKNFQDGESVGFNFSTASWHHKQVAGDKLSELDLMDKTILIKQDGKECSSIHSRDTINSSGPKVAFIQDQTSTDTKQELNIETSDCLMKSDHTSIIKSTDPVEPNKTRQLIPVTLLRDAEGVQTVKTTQSGFYFAENTIPITTPTETPQMEKALISTMQPCHSKSRWAAYSDAREMKDCDTGKIKLGAQGNEASTQYEIKQSFGNYIDNFKAYSVVPNRTLNCIPGDSSTCEDIHVNLDTFTGHGEDGALKSLWCERDPGTENKESVHRESEDADEEKSDTKMADKNNTCQSCGNIDKQDKREEESSQTAAQAHRQISQEVINVSLNISNPTQHDKFSVPNNPAPSVCNIPSQTCQPQGQEGCYNYTRRDSEDGVFGKGTSLEIASPGCALVSPSPGVAGFANQTSRHPLVRPISVNTNQMETLTRNVMTHWTGAKGTEVAGISPQNKLNTTTVSGSVLQHHCSASTTEAVNTSTTSSSCAGLMHSNAPHKTYNQIAHTNQKHSRATVSNSQTDSKVFNSASNSYPEHEDSNSSSDDEQKLVIELE</sequence>
<name>A0A5A9NFR4_9TELE</name>
<feature type="domain" description="C2H2-type" evidence="7">
    <location>
        <begin position="108"/>
        <end position="135"/>
    </location>
</feature>
<evidence type="ECO:0000313" key="9">
    <source>
        <dbReference type="Proteomes" id="UP000324632"/>
    </source>
</evidence>
<feature type="compositionally biased region" description="Basic and acidic residues" evidence="6">
    <location>
        <begin position="1343"/>
        <end position="1354"/>
    </location>
</feature>
<feature type="compositionally biased region" description="Basic and acidic residues" evidence="6">
    <location>
        <begin position="1609"/>
        <end position="1629"/>
    </location>
</feature>
<feature type="region of interest" description="Disordered" evidence="6">
    <location>
        <begin position="1343"/>
        <end position="1397"/>
    </location>
</feature>
<evidence type="ECO:0000256" key="1">
    <source>
        <dbReference type="ARBA" id="ARBA00022723"/>
    </source>
</evidence>
<feature type="region of interest" description="Disordered" evidence="6">
    <location>
        <begin position="1588"/>
        <end position="1629"/>
    </location>
</feature>
<dbReference type="PROSITE" id="PS00028">
    <property type="entry name" value="ZINC_FINGER_C2H2_1"/>
    <property type="match status" value="2"/>
</dbReference>
<evidence type="ECO:0000256" key="4">
    <source>
        <dbReference type="ARBA" id="ARBA00022833"/>
    </source>
</evidence>
<feature type="region of interest" description="Disordered" evidence="6">
    <location>
        <begin position="1"/>
        <end position="23"/>
    </location>
</feature>
<protein>
    <submittedName>
        <fullName evidence="8">Zinc finger protein 831</fullName>
    </submittedName>
</protein>
<dbReference type="PANTHER" id="PTHR47166">
    <property type="entry name" value="ZINC FINGER PROTEIN 831"/>
    <property type="match status" value="1"/>
</dbReference>
<dbReference type="SMART" id="SM00355">
    <property type="entry name" value="ZnF_C2H2"/>
    <property type="match status" value="2"/>
</dbReference>
<feature type="compositionally biased region" description="Low complexity" evidence="6">
    <location>
        <begin position="446"/>
        <end position="456"/>
    </location>
</feature>
<evidence type="ECO:0000256" key="6">
    <source>
        <dbReference type="SAM" id="MobiDB-lite"/>
    </source>
</evidence>
<organism evidence="8 9">
    <name type="scientific">Triplophysa tibetana</name>
    <dbReference type="NCBI Taxonomy" id="1572043"/>
    <lineage>
        <taxon>Eukaryota</taxon>
        <taxon>Metazoa</taxon>
        <taxon>Chordata</taxon>
        <taxon>Craniata</taxon>
        <taxon>Vertebrata</taxon>
        <taxon>Euteleostomi</taxon>
        <taxon>Actinopterygii</taxon>
        <taxon>Neopterygii</taxon>
        <taxon>Teleostei</taxon>
        <taxon>Ostariophysi</taxon>
        <taxon>Cypriniformes</taxon>
        <taxon>Nemacheilidae</taxon>
        <taxon>Triplophysa</taxon>
    </lineage>
</organism>
<comment type="caution">
    <text evidence="8">The sequence shown here is derived from an EMBL/GenBank/DDBJ whole genome shotgun (WGS) entry which is preliminary data.</text>
</comment>
<accession>A0A5A9NFR4</accession>
<gene>
    <name evidence="8" type="ORF">E1301_Tti014333</name>
</gene>
<feature type="compositionally biased region" description="Polar residues" evidence="6">
    <location>
        <begin position="732"/>
        <end position="752"/>
    </location>
</feature>
<dbReference type="PROSITE" id="PS50157">
    <property type="entry name" value="ZINC_FINGER_C2H2_2"/>
    <property type="match status" value="2"/>
</dbReference>
<feature type="region of interest" description="Disordered" evidence="6">
    <location>
        <begin position="430"/>
        <end position="456"/>
    </location>
</feature>
<reference evidence="8 9" key="1">
    <citation type="journal article" date="2019" name="Mol. Ecol. Resour.">
        <title>Chromosome-level genome assembly of Triplophysa tibetana, a fish adapted to the harsh high-altitude environment of the Tibetan Plateau.</title>
        <authorList>
            <person name="Yang X."/>
            <person name="Liu H."/>
            <person name="Ma Z."/>
            <person name="Zou Y."/>
            <person name="Zou M."/>
            <person name="Mao Y."/>
            <person name="Li X."/>
            <person name="Wang H."/>
            <person name="Chen T."/>
            <person name="Wang W."/>
            <person name="Yang R."/>
        </authorList>
    </citation>
    <scope>NUCLEOTIDE SEQUENCE [LARGE SCALE GENOMIC DNA]</scope>
    <source>
        <strain evidence="8">TTIB1903HZAU</strain>
        <tissue evidence="8">Muscle</tissue>
    </source>
</reference>
<dbReference type="PANTHER" id="PTHR47166:SF1">
    <property type="entry name" value="ZINC FINGER PROTEIN 831"/>
    <property type="match status" value="1"/>
</dbReference>
<feature type="compositionally biased region" description="Basic and acidic residues" evidence="6">
    <location>
        <begin position="192"/>
        <end position="205"/>
    </location>
</feature>
<evidence type="ECO:0000256" key="3">
    <source>
        <dbReference type="ARBA" id="ARBA00022771"/>
    </source>
</evidence>
<feature type="compositionally biased region" description="Polar residues" evidence="6">
    <location>
        <begin position="1589"/>
        <end position="1608"/>
    </location>
</feature>
<feature type="region of interest" description="Disordered" evidence="6">
    <location>
        <begin position="725"/>
        <end position="752"/>
    </location>
</feature>
<feature type="compositionally biased region" description="Low complexity" evidence="6">
    <location>
        <begin position="323"/>
        <end position="332"/>
    </location>
</feature>
<dbReference type="FunFam" id="3.30.160.60:FF:000710">
    <property type="entry name" value="Zinc finger protein 768"/>
    <property type="match status" value="1"/>
</dbReference>
<dbReference type="InterPro" id="IPR036236">
    <property type="entry name" value="Znf_C2H2_sf"/>
</dbReference>
<feature type="region of interest" description="Disordered" evidence="6">
    <location>
        <begin position="504"/>
        <end position="525"/>
    </location>
</feature>
<evidence type="ECO:0000256" key="2">
    <source>
        <dbReference type="ARBA" id="ARBA00022737"/>
    </source>
</evidence>
<keyword evidence="1" id="KW-0479">Metal-binding</keyword>
<evidence type="ECO:0000259" key="7">
    <source>
        <dbReference type="PROSITE" id="PS50157"/>
    </source>
</evidence>
<dbReference type="Proteomes" id="UP000324632">
    <property type="component" value="Chromosome 19"/>
</dbReference>